<feature type="chain" id="PRO_5035308825" description="C-type lectin domain-containing protein" evidence="2">
    <location>
        <begin position="24"/>
        <end position="303"/>
    </location>
</feature>
<dbReference type="InterPro" id="IPR001304">
    <property type="entry name" value="C-type_lectin-like"/>
</dbReference>
<proteinExistence type="predicted"/>
<gene>
    <name evidence="4" type="ORF">DGAL_LOCUS9512</name>
</gene>
<dbReference type="PANTHER" id="PTHR22802">
    <property type="entry name" value="C-TYPE LECTIN SUPERFAMILY MEMBER"/>
    <property type="match status" value="1"/>
</dbReference>
<dbReference type="InterPro" id="IPR016186">
    <property type="entry name" value="C-type_lectin-like/link_sf"/>
</dbReference>
<dbReference type="Gene3D" id="3.10.100.10">
    <property type="entry name" value="Mannose-Binding Protein A, subunit A"/>
    <property type="match status" value="1"/>
</dbReference>
<dbReference type="OrthoDB" id="6340082at2759"/>
<dbReference type="EMBL" id="CAKKLH010000223">
    <property type="protein sequence ID" value="CAH0106358.1"/>
    <property type="molecule type" value="Genomic_DNA"/>
</dbReference>
<name>A0A8J2RPL7_9CRUS</name>
<dbReference type="CDD" id="cd00037">
    <property type="entry name" value="CLECT"/>
    <property type="match status" value="1"/>
</dbReference>
<dbReference type="SUPFAM" id="SSF49854">
    <property type="entry name" value="Spermadhesin, CUB domain"/>
    <property type="match status" value="1"/>
</dbReference>
<dbReference type="InterPro" id="IPR035914">
    <property type="entry name" value="Sperma_CUB_dom_sf"/>
</dbReference>
<evidence type="ECO:0000313" key="4">
    <source>
        <dbReference type="EMBL" id="CAH0106358.1"/>
    </source>
</evidence>
<keyword evidence="5" id="KW-1185">Reference proteome</keyword>
<feature type="signal peptide" evidence="2">
    <location>
        <begin position="1"/>
        <end position="23"/>
    </location>
</feature>
<evidence type="ECO:0000313" key="5">
    <source>
        <dbReference type="Proteomes" id="UP000789390"/>
    </source>
</evidence>
<dbReference type="SUPFAM" id="SSF56436">
    <property type="entry name" value="C-type lectin-like"/>
    <property type="match status" value="1"/>
</dbReference>
<organism evidence="4 5">
    <name type="scientific">Daphnia galeata</name>
    <dbReference type="NCBI Taxonomy" id="27404"/>
    <lineage>
        <taxon>Eukaryota</taxon>
        <taxon>Metazoa</taxon>
        <taxon>Ecdysozoa</taxon>
        <taxon>Arthropoda</taxon>
        <taxon>Crustacea</taxon>
        <taxon>Branchiopoda</taxon>
        <taxon>Diplostraca</taxon>
        <taxon>Cladocera</taxon>
        <taxon>Anomopoda</taxon>
        <taxon>Daphniidae</taxon>
        <taxon>Daphnia</taxon>
    </lineage>
</organism>
<evidence type="ECO:0000256" key="1">
    <source>
        <dbReference type="ARBA" id="ARBA00023157"/>
    </source>
</evidence>
<dbReference type="InterPro" id="IPR018378">
    <property type="entry name" value="C-type_lectin_CS"/>
</dbReference>
<keyword evidence="2" id="KW-0732">Signal</keyword>
<dbReference type="AlphaFoldDB" id="A0A8J2RPL7"/>
<dbReference type="PROSITE" id="PS50041">
    <property type="entry name" value="C_TYPE_LECTIN_2"/>
    <property type="match status" value="1"/>
</dbReference>
<feature type="domain" description="C-type lectin" evidence="3">
    <location>
        <begin position="162"/>
        <end position="276"/>
    </location>
</feature>
<dbReference type="InterPro" id="IPR051004">
    <property type="entry name" value="DC-SIGN_domain-containing"/>
</dbReference>
<comment type="caution">
    <text evidence="4">The sequence shown here is derived from an EMBL/GenBank/DDBJ whole genome shotgun (WGS) entry which is preliminary data.</text>
</comment>
<accession>A0A8J2RPL7</accession>
<dbReference type="PROSITE" id="PS00615">
    <property type="entry name" value="C_TYPE_LECTIN_1"/>
    <property type="match status" value="1"/>
</dbReference>
<evidence type="ECO:0000259" key="3">
    <source>
        <dbReference type="PROSITE" id="PS50041"/>
    </source>
</evidence>
<dbReference type="InterPro" id="IPR016187">
    <property type="entry name" value="CTDL_fold"/>
</dbReference>
<reference evidence="4" key="1">
    <citation type="submission" date="2021-11" db="EMBL/GenBank/DDBJ databases">
        <authorList>
            <person name="Schell T."/>
        </authorList>
    </citation>
    <scope>NUCLEOTIDE SEQUENCE</scope>
    <source>
        <strain evidence="4">M5</strain>
    </source>
</reference>
<dbReference type="Pfam" id="PF00059">
    <property type="entry name" value="Lectin_C"/>
    <property type="match status" value="1"/>
</dbReference>
<protein>
    <recommendedName>
        <fullName evidence="3">C-type lectin domain-containing protein</fullName>
    </recommendedName>
</protein>
<keyword evidence="1" id="KW-1015">Disulfide bond</keyword>
<evidence type="ECO:0000256" key="2">
    <source>
        <dbReference type="SAM" id="SignalP"/>
    </source>
</evidence>
<dbReference type="Gene3D" id="2.60.120.290">
    <property type="entry name" value="Spermadhesin, CUB domain"/>
    <property type="match status" value="1"/>
</dbReference>
<sequence>MNMALMFPVVCILTLSLLSPIQGNAIVPHEFCGGSLFIENSVVIDVPPHHENCVWEIQTDQDYVLVFDLVQQDWNFEQAKEFLAIHDGLGEDSPILRRENQKHHEVGLTANPEFNRYIYSTGSVAQVRIKNAPTSLLKLRIQKAVDCPFSIGVESQCGRVVDEFSCYCATFTKRSQPSQTLFCNNNQMKLLSIETYAEEQAIYAAWGTTIYFWTSGSDVYSEGTWIWESTGARLYPGYANWATFEPNNNENSEDCLMILNGWYDYACSSTFDAICEVHPPNSTVVTTTQLSPTTITLTPTTAP</sequence>
<dbReference type="Proteomes" id="UP000789390">
    <property type="component" value="Unassembled WGS sequence"/>
</dbReference>
<dbReference type="SMART" id="SM00034">
    <property type="entry name" value="CLECT"/>
    <property type="match status" value="1"/>
</dbReference>
<dbReference type="PANTHER" id="PTHR22802:SF465">
    <property type="entry name" value="AT17652P-RELATED"/>
    <property type="match status" value="1"/>
</dbReference>